<protein>
    <submittedName>
        <fullName evidence="10">Uncharacterized protein</fullName>
    </submittedName>
</protein>
<keyword evidence="2" id="KW-0548">Nucleotidyltransferase</keyword>
<dbReference type="Pfam" id="PF13456">
    <property type="entry name" value="RVT_3"/>
    <property type="match status" value="1"/>
</dbReference>
<dbReference type="AlphaFoldDB" id="A0A6P6WVJ2"/>
<reference evidence="9" key="1">
    <citation type="journal article" date="2025" name="Foods">
        <title>Unveiling the Microbial Signatures of Arabica Coffee Cherries: Insights into Ripeness Specific Diversity, Functional Traits, and Implications for Quality and Safety.</title>
        <authorList>
            <consortium name="RefSeq"/>
            <person name="Tenea G.N."/>
            <person name="Cifuentes V."/>
            <person name="Reyes P."/>
            <person name="Cevallos-Vallejos M."/>
        </authorList>
    </citation>
    <scope>NUCLEOTIDE SEQUENCE [LARGE SCALE GENOMIC DNA]</scope>
</reference>
<proteinExistence type="predicted"/>
<dbReference type="GO" id="GO:0003676">
    <property type="term" value="F:nucleic acid binding"/>
    <property type="evidence" value="ECO:0007669"/>
    <property type="project" value="InterPro"/>
</dbReference>
<dbReference type="InterPro" id="IPR036397">
    <property type="entry name" value="RNaseH_sf"/>
</dbReference>
<reference evidence="10" key="2">
    <citation type="submission" date="2025-08" db="UniProtKB">
        <authorList>
            <consortium name="RefSeq"/>
        </authorList>
    </citation>
    <scope>IDENTIFICATION</scope>
    <source>
        <tissue evidence="10">Leaves</tissue>
    </source>
</reference>
<keyword evidence="5" id="KW-0378">Hydrolase</keyword>
<keyword evidence="9" id="KW-1185">Reference proteome</keyword>
<dbReference type="Pfam" id="PF17917">
    <property type="entry name" value="RT_RNaseH"/>
    <property type="match status" value="1"/>
</dbReference>
<evidence type="ECO:0000256" key="3">
    <source>
        <dbReference type="ARBA" id="ARBA00022722"/>
    </source>
</evidence>
<evidence type="ECO:0000256" key="6">
    <source>
        <dbReference type="ARBA" id="ARBA00022918"/>
    </source>
</evidence>
<evidence type="ECO:0000256" key="4">
    <source>
        <dbReference type="ARBA" id="ARBA00022759"/>
    </source>
</evidence>
<evidence type="ECO:0000313" key="9">
    <source>
        <dbReference type="Proteomes" id="UP001652660"/>
    </source>
</evidence>
<evidence type="ECO:0000259" key="8">
    <source>
        <dbReference type="Pfam" id="PF17917"/>
    </source>
</evidence>
<gene>
    <name evidence="10" type="primary">LOC113736576</name>
</gene>
<evidence type="ECO:0000259" key="7">
    <source>
        <dbReference type="Pfam" id="PF13456"/>
    </source>
</evidence>
<keyword evidence="6" id="KW-0695">RNA-directed DNA polymerase</keyword>
<dbReference type="Proteomes" id="UP001652660">
    <property type="component" value="Chromosome 1c"/>
</dbReference>
<dbReference type="GO" id="GO:0003964">
    <property type="term" value="F:RNA-directed DNA polymerase activity"/>
    <property type="evidence" value="ECO:0007669"/>
    <property type="project" value="UniProtKB-KW"/>
</dbReference>
<dbReference type="InterPro" id="IPR012337">
    <property type="entry name" value="RNaseH-like_sf"/>
</dbReference>
<dbReference type="RefSeq" id="XP_027119419.2">
    <property type="nucleotide sequence ID" value="XM_027263618.2"/>
</dbReference>
<dbReference type="OrthoDB" id="1730907at2759"/>
<evidence type="ECO:0000256" key="1">
    <source>
        <dbReference type="ARBA" id="ARBA00022679"/>
    </source>
</evidence>
<feature type="domain" description="RNase H type-1" evidence="7">
    <location>
        <begin position="119"/>
        <end position="206"/>
    </location>
</feature>
<dbReference type="InterPro" id="IPR002156">
    <property type="entry name" value="RNaseH_domain"/>
</dbReference>
<dbReference type="InterPro" id="IPR041373">
    <property type="entry name" value="RT_RNaseH"/>
</dbReference>
<keyword evidence="3" id="KW-0540">Nuclease</keyword>
<dbReference type="PANTHER" id="PTHR48475">
    <property type="entry name" value="RIBONUCLEASE H"/>
    <property type="match status" value="1"/>
</dbReference>
<feature type="domain" description="Reverse transcriptase RNase H-like" evidence="8">
    <location>
        <begin position="14"/>
        <end position="75"/>
    </location>
</feature>
<evidence type="ECO:0000256" key="5">
    <source>
        <dbReference type="ARBA" id="ARBA00022801"/>
    </source>
</evidence>
<keyword evidence="1" id="KW-0808">Transferase</keyword>
<accession>A0A6P6WVJ2</accession>
<dbReference type="Gene3D" id="3.30.420.10">
    <property type="entry name" value="Ribonuclease H-like superfamily/Ribonuclease H"/>
    <property type="match status" value="2"/>
</dbReference>
<name>A0A6P6WVJ2_COFAR</name>
<dbReference type="GeneID" id="113736576"/>
<sequence length="404" mass="45993">MGFRYPFITSTEFSETRYTRAEKHVLGLVHATRRLKPYFLTYPVSLRTNQLVRQILSRPEASGRLTKWAIELGEYDITYESRTAIKAQALADFLAKLTFPVSQNVILAETEPQKWILYVDGSSTNDGSGADLLLKDPHGKTCSYALRSDFAASNNESEYEAHIAGLQLVRKLGANQISVYSDSQLVVCQISQSKNRRADALSKLASTAFSTPNKSIHMEVLSEPGYLEEKAEAKKIQRKTARYALRCGNLYKRSYFDPWLRCVTVEEGETFSGRFMKDYAGRMSAIIRLITWLFLADHSARRPGIGSELSLMSAPRTRTSLVNQLHDSYHLAMAFRQWGTNIIRPFPRAISGYTYVVVAMEYFTKWVELETLRSITSQAIQKFFWKHIVCRFGLLRIVISDNGK</sequence>
<organism evidence="9 10">
    <name type="scientific">Coffea arabica</name>
    <name type="common">Arabian coffee</name>
    <dbReference type="NCBI Taxonomy" id="13443"/>
    <lineage>
        <taxon>Eukaryota</taxon>
        <taxon>Viridiplantae</taxon>
        <taxon>Streptophyta</taxon>
        <taxon>Embryophyta</taxon>
        <taxon>Tracheophyta</taxon>
        <taxon>Spermatophyta</taxon>
        <taxon>Magnoliopsida</taxon>
        <taxon>eudicotyledons</taxon>
        <taxon>Gunneridae</taxon>
        <taxon>Pentapetalae</taxon>
        <taxon>asterids</taxon>
        <taxon>lamiids</taxon>
        <taxon>Gentianales</taxon>
        <taxon>Rubiaceae</taxon>
        <taxon>Ixoroideae</taxon>
        <taxon>Gardenieae complex</taxon>
        <taxon>Bertiereae - Coffeeae clade</taxon>
        <taxon>Coffeeae</taxon>
        <taxon>Coffea</taxon>
    </lineage>
</organism>
<dbReference type="SUPFAM" id="SSF53098">
    <property type="entry name" value="Ribonuclease H-like"/>
    <property type="match status" value="2"/>
</dbReference>
<evidence type="ECO:0000256" key="2">
    <source>
        <dbReference type="ARBA" id="ARBA00022695"/>
    </source>
</evidence>
<dbReference type="GO" id="GO:0004523">
    <property type="term" value="F:RNA-DNA hybrid ribonuclease activity"/>
    <property type="evidence" value="ECO:0007669"/>
    <property type="project" value="InterPro"/>
</dbReference>
<dbReference type="PANTHER" id="PTHR48475:SF2">
    <property type="entry name" value="RIBONUCLEASE H"/>
    <property type="match status" value="1"/>
</dbReference>
<keyword evidence="4" id="KW-0255">Endonuclease</keyword>
<evidence type="ECO:0000313" key="10">
    <source>
        <dbReference type="RefSeq" id="XP_027119419.2"/>
    </source>
</evidence>